<dbReference type="AlphaFoldDB" id="A0A0F9IX92"/>
<protein>
    <submittedName>
        <fullName evidence="1">Uncharacterized protein</fullName>
    </submittedName>
</protein>
<sequence length="168" mass="18594">MNVNNEHEGRKCPGCLRATKGGILYQLDIPSAQNLLKCGFCHRVFRPDEVGGFDDVTVFIERLAAGDDRVLMAVSDEHRVTTEGIMELITGWRARSEMDVLSLIGSIQQRLCVLDNRLHSIKGRLAASLLGEPTPLETNEILELVDECIDLASPAPARERGIKQDKNV</sequence>
<reference evidence="1" key="1">
    <citation type="journal article" date="2015" name="Nature">
        <title>Complex archaea that bridge the gap between prokaryotes and eukaryotes.</title>
        <authorList>
            <person name="Spang A."/>
            <person name="Saw J.H."/>
            <person name="Jorgensen S.L."/>
            <person name="Zaremba-Niedzwiedzka K."/>
            <person name="Martijn J."/>
            <person name="Lind A.E."/>
            <person name="van Eijk R."/>
            <person name="Schleper C."/>
            <person name="Guy L."/>
            <person name="Ettema T.J."/>
        </authorList>
    </citation>
    <scope>NUCLEOTIDE SEQUENCE</scope>
</reference>
<name>A0A0F9IX92_9ZZZZ</name>
<evidence type="ECO:0000313" key="1">
    <source>
        <dbReference type="EMBL" id="KKM62049.1"/>
    </source>
</evidence>
<comment type="caution">
    <text evidence="1">The sequence shown here is derived from an EMBL/GenBank/DDBJ whole genome shotgun (WGS) entry which is preliminary data.</text>
</comment>
<gene>
    <name evidence="1" type="ORF">LCGC14_1525620</name>
</gene>
<accession>A0A0F9IX92</accession>
<proteinExistence type="predicted"/>
<dbReference type="EMBL" id="LAZR01011373">
    <property type="protein sequence ID" value="KKM62049.1"/>
    <property type="molecule type" value="Genomic_DNA"/>
</dbReference>
<organism evidence="1">
    <name type="scientific">marine sediment metagenome</name>
    <dbReference type="NCBI Taxonomy" id="412755"/>
    <lineage>
        <taxon>unclassified sequences</taxon>
        <taxon>metagenomes</taxon>
        <taxon>ecological metagenomes</taxon>
    </lineage>
</organism>